<dbReference type="CDD" id="cd12797">
    <property type="entry name" value="M23_peptidase"/>
    <property type="match status" value="1"/>
</dbReference>
<dbReference type="Pfam" id="PF01551">
    <property type="entry name" value="Peptidase_M23"/>
    <property type="match status" value="1"/>
</dbReference>
<accession>A0A0Q9YBY5</accession>
<dbReference type="GO" id="GO:0004222">
    <property type="term" value="F:metalloendopeptidase activity"/>
    <property type="evidence" value="ECO:0007669"/>
    <property type="project" value="TreeGrafter"/>
</dbReference>
<gene>
    <name evidence="4" type="primary">mepM_3</name>
    <name evidence="5" type="ORF">CC99x_009865</name>
    <name evidence="4" type="ORF">CC99x_01813</name>
</gene>
<dbReference type="RefSeq" id="WP_158003219.1">
    <property type="nucleotide sequence ID" value="NZ_LKHV02000001.1"/>
</dbReference>
<reference evidence="4" key="1">
    <citation type="submission" date="2015-09" db="EMBL/GenBank/DDBJ databases">
        <title>Draft Genome Sequences of Two Novel Amoeba-resistant Intranuclear Bacteria, Candidatus Berkiella cookevillensis and Candidatus Berkiella aquae.</title>
        <authorList>
            <person name="Mehari Y.T."/>
            <person name="Arivett B.A."/>
            <person name="Farone A.L."/>
            <person name="Gunderson J.H."/>
            <person name="Farone M.B."/>
        </authorList>
    </citation>
    <scope>NUCLEOTIDE SEQUENCE [LARGE SCALE GENOMIC DNA]</scope>
    <source>
        <strain evidence="4">CC99</strain>
    </source>
</reference>
<protein>
    <submittedName>
        <fullName evidence="4">Murein DD-endopeptidase MepM</fullName>
        <ecNumber evidence="4">3.4.24.-</ecNumber>
    </submittedName>
    <submittedName>
        <fullName evidence="5">Peptidoglycan DD-metalloendopeptidase family protein</fullName>
    </submittedName>
</protein>
<dbReference type="Proteomes" id="UP000051494">
    <property type="component" value="Unassembled WGS sequence"/>
</dbReference>
<evidence type="ECO:0000313" key="6">
    <source>
        <dbReference type="Proteomes" id="UP000051494"/>
    </source>
</evidence>
<evidence type="ECO:0000259" key="3">
    <source>
        <dbReference type="Pfam" id="PF18421"/>
    </source>
</evidence>
<dbReference type="PANTHER" id="PTHR21666">
    <property type="entry name" value="PEPTIDASE-RELATED"/>
    <property type="match status" value="1"/>
</dbReference>
<dbReference type="Pfam" id="PF18421">
    <property type="entry name" value="Peptidase_M23_N"/>
    <property type="match status" value="1"/>
</dbReference>
<sequence>MSQIKSVILFCLLCFSFTVFAVLPEDEKVPGGVAVIKLPKKYNQQTTPPSVYFDDVKVAVLKDGKNTDWYAIVGIPLTMQLGIASIEARQAKIRESIHFEIVDKAYTEEKLFFKENKLVTPNPELAAKIKEETKHLEAVFSSWSDKALENFQLKIPVKGRISGEYGSKRILNGELRSQHRGLDFAAPIGTAIMAAQSGKVIDVGNYVMTGNTVVLDHGQGFKTIYCHLHTVSVKLGEVLEANQKLGTVGKTGRATGPHLHFGVSLNNVRVSPKLFFVN</sequence>
<comment type="caution">
    <text evidence="4">The sequence shown here is derived from an EMBL/GenBank/DDBJ whole genome shotgun (WGS) entry which is preliminary data.</text>
</comment>
<proteinExistence type="predicted"/>
<dbReference type="AlphaFoldDB" id="A0A0Q9YBY5"/>
<feature type="chain" id="PRO_5043129604" evidence="1">
    <location>
        <begin position="22"/>
        <end position="278"/>
    </location>
</feature>
<evidence type="ECO:0000256" key="1">
    <source>
        <dbReference type="SAM" id="SignalP"/>
    </source>
</evidence>
<dbReference type="InterPro" id="IPR050570">
    <property type="entry name" value="Cell_wall_metabolism_enzyme"/>
</dbReference>
<evidence type="ECO:0000313" key="5">
    <source>
        <dbReference type="EMBL" id="MCS5709210.1"/>
    </source>
</evidence>
<reference evidence="5" key="2">
    <citation type="journal article" date="2016" name="Genome Announc.">
        <title>Draft Genome Sequences of Two Novel Amoeba-Resistant Intranuclear Bacteria, 'Candidatus Berkiella cookevillensis' and 'Candidatus Berkiella aquae'.</title>
        <authorList>
            <person name="Mehari Y.T."/>
            <person name="Arivett B.A."/>
            <person name="Farone A.L."/>
            <person name="Gunderson J.H."/>
            <person name="Farone M.B."/>
        </authorList>
    </citation>
    <scope>NUCLEOTIDE SEQUENCE</scope>
    <source>
        <strain evidence="5">CC99</strain>
    </source>
</reference>
<keyword evidence="4" id="KW-0378">Hydrolase</keyword>
<dbReference type="EC" id="3.4.24.-" evidence="4"/>
<dbReference type="SUPFAM" id="SSF51261">
    <property type="entry name" value="Duplicated hybrid motif"/>
    <property type="match status" value="1"/>
</dbReference>
<feature type="signal peptide" evidence="1">
    <location>
        <begin position="1"/>
        <end position="21"/>
    </location>
</feature>
<dbReference type="PANTHER" id="PTHR21666:SF270">
    <property type="entry name" value="MUREIN HYDROLASE ACTIVATOR ENVC"/>
    <property type="match status" value="1"/>
</dbReference>
<dbReference type="EMBL" id="LKHV02000001">
    <property type="protein sequence ID" value="MCS5709210.1"/>
    <property type="molecule type" value="Genomic_DNA"/>
</dbReference>
<keyword evidence="1" id="KW-0732">Signal</keyword>
<dbReference type="STRING" id="437022.CC99x_01813"/>
<dbReference type="OrthoDB" id="9805070at2"/>
<keyword evidence="6" id="KW-1185">Reference proteome</keyword>
<evidence type="ECO:0000313" key="4">
    <source>
        <dbReference type="EMBL" id="KRG18101.1"/>
    </source>
</evidence>
<dbReference type="InterPro" id="IPR040487">
    <property type="entry name" value="Peptidase_M23_N"/>
</dbReference>
<dbReference type="Gene3D" id="2.70.70.10">
    <property type="entry name" value="Glucose Permease (Domain IIA)"/>
    <property type="match status" value="1"/>
</dbReference>
<reference evidence="5" key="3">
    <citation type="submission" date="2021-06" db="EMBL/GenBank/DDBJ databases">
        <title>Genomic Description and Analysis of Intracellular Bacteria, Candidatus Berkiella cookevillensis and Candidatus Berkiella aquae.</title>
        <authorList>
            <person name="Kidane D.T."/>
            <person name="Mehari Y.T."/>
            <person name="Rice F.C."/>
            <person name="Arivett B.A."/>
            <person name="Farone A.L."/>
            <person name="Berk S.G."/>
            <person name="Farone M.B."/>
        </authorList>
    </citation>
    <scope>NUCLEOTIDE SEQUENCE</scope>
    <source>
        <strain evidence="5">CC99</strain>
    </source>
</reference>
<dbReference type="InterPro" id="IPR016047">
    <property type="entry name" value="M23ase_b-sheet_dom"/>
</dbReference>
<organism evidence="4">
    <name type="scientific">Candidatus Berkiella cookevillensis</name>
    <dbReference type="NCBI Taxonomy" id="437022"/>
    <lineage>
        <taxon>Bacteria</taxon>
        <taxon>Pseudomonadati</taxon>
        <taxon>Pseudomonadota</taxon>
        <taxon>Gammaproteobacteria</taxon>
        <taxon>Candidatus Berkiellales</taxon>
        <taxon>Candidatus Berkiellaceae</taxon>
        <taxon>Candidatus Berkiella</taxon>
    </lineage>
</organism>
<dbReference type="Gene3D" id="2.60.40.1590">
    <property type="entry name" value="Peptidoglycan hydrolase domains"/>
    <property type="match status" value="1"/>
</dbReference>
<feature type="domain" description="Peptidase family M23 N-terminal" evidence="3">
    <location>
        <begin position="28"/>
        <end position="104"/>
    </location>
</feature>
<evidence type="ECO:0000259" key="2">
    <source>
        <dbReference type="Pfam" id="PF01551"/>
    </source>
</evidence>
<dbReference type="InterPro" id="IPR011055">
    <property type="entry name" value="Dup_hybrid_motif"/>
</dbReference>
<dbReference type="EMBL" id="LKHV01000009">
    <property type="protein sequence ID" value="KRG18101.1"/>
    <property type="molecule type" value="Genomic_DNA"/>
</dbReference>
<name>A0A0Q9YBY5_9GAMM</name>
<feature type="domain" description="M23ase beta-sheet core" evidence="2">
    <location>
        <begin position="178"/>
        <end position="272"/>
    </location>
</feature>